<gene>
    <name evidence="1" type="primary">127R</name>
</gene>
<organismHost>
    <name type="scientific">Homo sapiens</name>
    <name type="common">Human</name>
    <dbReference type="NCBI Taxonomy" id="9606"/>
</organismHost>
<sequence>MNSTFRVIPFFNFSDIKTYVHYLANNGKKNYYGPCHARKITLEIKKHIDDEITVNNLINIHVYKLKTNKKKYYFINDFIISKVIICIQQAKKGGCIIINELNNCKQFKLKDDKIIILSPLSQYYVSKVLKGKLIIIILEMYIPSMQNLLIKNKNVNFANNLKVLYPINGDIIFLIKQISYLNKIICTQILINQQWYCIVNAGSNKLLLPSVCIGKSISLDYNEVYTNVDFVIKNITIFDNIPFNYIFPQKVIYNNIELNEKVIYCKINHS</sequence>
<keyword evidence="2" id="KW-1185">Reference proteome</keyword>
<protein>
    <submittedName>
        <fullName evidence="1">127R protein</fullName>
    </submittedName>
</protein>
<dbReference type="InterPro" id="IPR009641">
    <property type="entry name" value="Vaccinia_virus_A37"/>
</dbReference>
<dbReference type="Proteomes" id="UP000136581">
    <property type="component" value="Segment"/>
</dbReference>
<dbReference type="GeneID" id="918594"/>
<name>Q9DHI6_YLDV</name>
<dbReference type="RefSeq" id="NP_073512.1">
    <property type="nucleotide sequence ID" value="NC_002642.1"/>
</dbReference>
<dbReference type="EMBL" id="AJ293568">
    <property type="protein sequence ID" value="CAC21365.1"/>
    <property type="molecule type" value="Genomic_DNA"/>
</dbReference>
<organismHost>
    <name type="scientific">Simiiformes</name>
    <dbReference type="NCBI Taxonomy" id="314293"/>
</organismHost>
<dbReference type="Pfam" id="PF06822">
    <property type="entry name" value="DUF1235"/>
    <property type="match status" value="1"/>
</dbReference>
<evidence type="ECO:0000313" key="1">
    <source>
        <dbReference type="EMBL" id="CAC21365.1"/>
    </source>
</evidence>
<accession>Q9DHI6</accession>
<dbReference type="OrthoDB" id="14396at10239"/>
<evidence type="ECO:0000313" key="2">
    <source>
        <dbReference type="Proteomes" id="UP000136581"/>
    </source>
</evidence>
<dbReference type="KEGG" id="vg:918594"/>
<proteinExistence type="predicted"/>
<reference evidence="1 2" key="1">
    <citation type="journal article" date="2001" name="Virology">
        <title>The genome sequence of Yaba-like disease virus, a yatapoxvirus.</title>
        <authorList>
            <person name="Lee H.J."/>
            <person name="Essani K."/>
            <person name="Smith G.L."/>
        </authorList>
    </citation>
    <scope>NUCLEOTIDE SEQUENCE [LARGE SCALE GENOMIC DNA]</scope>
</reference>
<organism evidence="1 2">
    <name type="scientific">Yaba-like disease virus</name>
    <name type="common">YLDV</name>
    <dbReference type="NCBI Taxonomy" id="132475"/>
    <lineage>
        <taxon>Viruses</taxon>
        <taxon>Varidnaviria</taxon>
        <taxon>Bamfordvirae</taxon>
        <taxon>Nucleocytoviricota</taxon>
        <taxon>Pokkesviricetes</taxon>
        <taxon>Chitovirales</taxon>
        <taxon>Poxviridae</taxon>
        <taxon>Chordopoxvirinae</taxon>
        <taxon>Yatapoxvirus</taxon>
        <taxon>Yatapoxvirus tanapox</taxon>
        <taxon>Tanapox virus</taxon>
    </lineage>
</organism>